<reference evidence="4" key="1">
    <citation type="submission" date="2016-10" db="EMBL/GenBank/DDBJ databases">
        <authorList>
            <person name="Varghese N."/>
        </authorList>
    </citation>
    <scope>NUCLEOTIDE SEQUENCE [LARGE SCALE GENOMIC DNA]</scope>
    <source>
        <strain evidence="4">HL 19</strain>
    </source>
</reference>
<feature type="chain" id="PRO_5010433458" evidence="1">
    <location>
        <begin position="22"/>
        <end position="192"/>
    </location>
</feature>
<dbReference type="Pfam" id="PF04264">
    <property type="entry name" value="YceI"/>
    <property type="match status" value="1"/>
</dbReference>
<gene>
    <name evidence="3" type="ORF">SAMN05661077_1509</name>
</gene>
<evidence type="ECO:0000259" key="2">
    <source>
        <dbReference type="SMART" id="SM00867"/>
    </source>
</evidence>
<organism evidence="3 4">
    <name type="scientific">Thiohalorhabdus denitrificans</name>
    <dbReference type="NCBI Taxonomy" id="381306"/>
    <lineage>
        <taxon>Bacteria</taxon>
        <taxon>Pseudomonadati</taxon>
        <taxon>Pseudomonadota</taxon>
        <taxon>Gammaproteobacteria</taxon>
        <taxon>Thiohalorhabdales</taxon>
        <taxon>Thiohalorhabdaceae</taxon>
        <taxon>Thiohalorhabdus</taxon>
    </lineage>
</organism>
<evidence type="ECO:0000256" key="1">
    <source>
        <dbReference type="SAM" id="SignalP"/>
    </source>
</evidence>
<feature type="domain" description="Lipid/polyisoprenoid-binding YceI-like" evidence="2">
    <location>
        <begin position="23"/>
        <end position="188"/>
    </location>
</feature>
<dbReference type="SUPFAM" id="SSF101874">
    <property type="entry name" value="YceI-like"/>
    <property type="match status" value="1"/>
</dbReference>
<dbReference type="PANTHER" id="PTHR34406:SF1">
    <property type="entry name" value="PROTEIN YCEI"/>
    <property type="match status" value="1"/>
</dbReference>
<dbReference type="NCBIfam" id="NF002994">
    <property type="entry name" value="PRK03757.1"/>
    <property type="match status" value="1"/>
</dbReference>
<accession>A0A0P9CWW7</accession>
<proteinExistence type="predicted"/>
<evidence type="ECO:0000313" key="4">
    <source>
        <dbReference type="Proteomes" id="UP000183104"/>
    </source>
</evidence>
<dbReference type="AlphaFoldDB" id="A0A0P9CWW7"/>
<dbReference type="Gene3D" id="2.40.128.110">
    <property type="entry name" value="Lipid/polyisoprenoid-binding, YceI-like"/>
    <property type="match status" value="1"/>
</dbReference>
<dbReference type="STRING" id="381306.AN478_01590"/>
<dbReference type="Proteomes" id="UP000183104">
    <property type="component" value="Unassembled WGS sequence"/>
</dbReference>
<dbReference type="InterPro" id="IPR036761">
    <property type="entry name" value="TTHA0802/YceI-like_sf"/>
</dbReference>
<dbReference type="RefSeq" id="WP_054964877.1">
    <property type="nucleotide sequence ID" value="NZ_FMUN01000004.1"/>
</dbReference>
<feature type="signal peptide" evidence="1">
    <location>
        <begin position="1"/>
        <end position="21"/>
    </location>
</feature>
<dbReference type="EMBL" id="FMUN01000004">
    <property type="protein sequence ID" value="SCY22606.1"/>
    <property type="molecule type" value="Genomic_DNA"/>
</dbReference>
<dbReference type="OrthoDB" id="9811006at2"/>
<sequence length="192" mass="21491">MKKTLITGLFALGFAIPGAQAAEYKIDTEGQHAFIQFKIQHLGYSWLHGRFNDFSGHFTYDKENPDASEVVVNIDPASIDSNHAERDKHLRDEEFLHVDEYPEAKFESTGFEDHGDGTATLEGELTLRGETNPVTIDVEHVGHGEDPWGGYRRGFKGTTKLALEDYGIDYDLGPDAEEVYLTLSIEGVRQDD</sequence>
<keyword evidence="1" id="KW-0732">Signal</keyword>
<keyword evidence="4" id="KW-1185">Reference proteome</keyword>
<protein>
    <submittedName>
        <fullName evidence="3">Polyisoprenoid-binding protein YceI</fullName>
    </submittedName>
</protein>
<dbReference type="InterPro" id="IPR007372">
    <property type="entry name" value="Lipid/polyisoprenoid-bd_YceI"/>
</dbReference>
<evidence type="ECO:0000313" key="3">
    <source>
        <dbReference type="EMBL" id="SCY22606.1"/>
    </source>
</evidence>
<name>A0A0P9CWW7_9GAMM</name>
<dbReference type="PATRIC" id="fig|381306.5.peg.1871"/>
<dbReference type="PANTHER" id="PTHR34406">
    <property type="entry name" value="PROTEIN YCEI"/>
    <property type="match status" value="1"/>
</dbReference>
<dbReference type="SMART" id="SM00867">
    <property type="entry name" value="YceI"/>
    <property type="match status" value="1"/>
</dbReference>